<comment type="catalytic activity">
    <reaction evidence="4">
        <text>2 GTP = 3',3'-c-di-GMP + 2 diphosphate</text>
        <dbReference type="Rhea" id="RHEA:24898"/>
        <dbReference type="ChEBI" id="CHEBI:33019"/>
        <dbReference type="ChEBI" id="CHEBI:37565"/>
        <dbReference type="ChEBI" id="CHEBI:58805"/>
        <dbReference type="EC" id="2.7.7.65"/>
    </reaction>
</comment>
<evidence type="ECO:0000259" key="6">
    <source>
        <dbReference type="PROSITE" id="PS50887"/>
    </source>
</evidence>
<name>A0A653E9H9_9PSED</name>
<dbReference type="AlphaFoldDB" id="A0A653E9H9"/>
<dbReference type="InterPro" id="IPR029787">
    <property type="entry name" value="Nucleotide_cyclase"/>
</dbReference>
<dbReference type="InterPro" id="IPR043128">
    <property type="entry name" value="Rev_trsase/Diguanyl_cyclase"/>
</dbReference>
<dbReference type="InterPro" id="IPR000160">
    <property type="entry name" value="GGDEF_dom"/>
</dbReference>
<sequence>MPALMLSRSQKNLALSVLVLIVVTMLGLLTAALLLAGQQANQLAAPNLHGELWRAYQTTREMELTLKAARQYQQGEISGDDLVVRIQVLRSSTRMLQDSRMFSALPLPRPRADEALARIISLSSTWNKQAHFADEQAAQRLAIQINRDMAPLIKPMHEVMIASNISLANKLDHDRQLLYKSFRYIGWALIGLLIGSTLLVARLIYNYRQARQLSNRLSELNHTLEDRVAMRTLELSEEQRVLNQILQASPSDVAFFSADGDEVYFISEGLQSSLLSPSSTFEYAQFFADPADAERFHANLINDNQVDDLEALLRGPSAPYYAVISGRVLEHKGRPAHLIWCYDISMRKQMEESLLALANTDALTGLDNRHSFWRKGEALLHYTRRIEQHCVALMLDIDHFKQINDQYGHQAGDLALQKVASELQLGVRENDILGRIGGEEFVVLLPHISTEQALPIAERLRSNVEALHLPLGNGQYHSLTLSIGLASMLTHESLDQLLNRADMALYEAKAAGRNRISICPAPSLKQTQPLSVD</sequence>
<dbReference type="EMBL" id="LR215729">
    <property type="protein sequence ID" value="VEV99353.1"/>
    <property type="molecule type" value="Genomic_DNA"/>
</dbReference>
<dbReference type="Pfam" id="PF00990">
    <property type="entry name" value="GGDEF"/>
    <property type="match status" value="1"/>
</dbReference>
<gene>
    <name evidence="7" type="ORF">PMYSY11_4310</name>
</gene>
<dbReference type="InterPro" id="IPR050469">
    <property type="entry name" value="Diguanylate_Cyclase"/>
</dbReference>
<evidence type="ECO:0000256" key="5">
    <source>
        <dbReference type="SAM" id="Phobius"/>
    </source>
</evidence>
<dbReference type="FunFam" id="3.30.70.270:FF:000001">
    <property type="entry name" value="Diguanylate cyclase domain protein"/>
    <property type="match status" value="1"/>
</dbReference>
<evidence type="ECO:0000256" key="1">
    <source>
        <dbReference type="ARBA" id="ARBA00001946"/>
    </source>
</evidence>
<accession>A0A653E9H9</accession>
<evidence type="ECO:0000256" key="2">
    <source>
        <dbReference type="ARBA" id="ARBA00004533"/>
    </source>
</evidence>
<dbReference type="NCBIfam" id="TIGR00254">
    <property type="entry name" value="GGDEF"/>
    <property type="match status" value="1"/>
</dbReference>
<feature type="domain" description="GGDEF" evidence="6">
    <location>
        <begin position="388"/>
        <end position="521"/>
    </location>
</feature>
<feature type="transmembrane region" description="Helical" evidence="5">
    <location>
        <begin position="184"/>
        <end position="205"/>
    </location>
</feature>
<dbReference type="SMART" id="SM00267">
    <property type="entry name" value="GGDEF"/>
    <property type="match status" value="1"/>
</dbReference>
<reference evidence="7" key="1">
    <citation type="submission" date="2019-02" db="EMBL/GenBank/DDBJ databases">
        <authorList>
            <consortium name="Genoscope - CEA"/>
            <person name="William W."/>
        </authorList>
    </citation>
    <scope>NUCLEOTIDE SEQUENCE [LARGE SCALE GENOMIC DNA]</scope>
    <source>
        <strain evidence="7">YSy11</strain>
    </source>
</reference>
<dbReference type="GO" id="GO:0052621">
    <property type="term" value="F:diguanylate cyclase activity"/>
    <property type="evidence" value="ECO:0007669"/>
    <property type="project" value="UniProtKB-EC"/>
</dbReference>
<comment type="subcellular location">
    <subcellularLocation>
        <location evidence="2">Cell inner membrane</location>
    </subcellularLocation>
</comment>
<proteinExistence type="predicted"/>
<keyword evidence="5" id="KW-0472">Membrane</keyword>
<evidence type="ECO:0000313" key="7">
    <source>
        <dbReference type="EMBL" id="VEV99353.1"/>
    </source>
</evidence>
<dbReference type="GO" id="GO:0005886">
    <property type="term" value="C:plasma membrane"/>
    <property type="evidence" value="ECO:0007669"/>
    <property type="project" value="UniProtKB-SubCell"/>
</dbReference>
<dbReference type="Gene3D" id="3.30.70.270">
    <property type="match status" value="1"/>
</dbReference>
<dbReference type="GO" id="GO:1902201">
    <property type="term" value="P:negative regulation of bacterial-type flagellum-dependent cell motility"/>
    <property type="evidence" value="ECO:0007669"/>
    <property type="project" value="TreeGrafter"/>
</dbReference>
<dbReference type="PROSITE" id="PS50887">
    <property type="entry name" value="GGDEF"/>
    <property type="match status" value="1"/>
</dbReference>
<keyword evidence="5" id="KW-0812">Transmembrane</keyword>
<evidence type="ECO:0000256" key="4">
    <source>
        <dbReference type="ARBA" id="ARBA00034247"/>
    </source>
</evidence>
<evidence type="ECO:0000256" key="3">
    <source>
        <dbReference type="ARBA" id="ARBA00012528"/>
    </source>
</evidence>
<protein>
    <recommendedName>
        <fullName evidence="3">diguanylate cyclase</fullName>
        <ecNumber evidence="3">2.7.7.65</ecNumber>
    </recommendedName>
</protein>
<dbReference type="PANTHER" id="PTHR45138:SF9">
    <property type="entry name" value="DIGUANYLATE CYCLASE DGCM-RELATED"/>
    <property type="match status" value="1"/>
</dbReference>
<dbReference type="EC" id="2.7.7.65" evidence="3"/>
<organism evidence="7">
    <name type="scientific">Pseudomonas marincola</name>
    <dbReference type="NCBI Taxonomy" id="437900"/>
    <lineage>
        <taxon>Bacteria</taxon>
        <taxon>Pseudomonadati</taxon>
        <taxon>Pseudomonadota</taxon>
        <taxon>Gammaproteobacteria</taxon>
        <taxon>Pseudomonadales</taxon>
        <taxon>Pseudomonadaceae</taxon>
        <taxon>Pseudomonas</taxon>
    </lineage>
</organism>
<keyword evidence="5" id="KW-1133">Transmembrane helix</keyword>
<dbReference type="SUPFAM" id="SSF55073">
    <property type="entry name" value="Nucleotide cyclase"/>
    <property type="match status" value="1"/>
</dbReference>
<dbReference type="CDD" id="cd01949">
    <property type="entry name" value="GGDEF"/>
    <property type="match status" value="1"/>
</dbReference>
<comment type="cofactor">
    <cofactor evidence="1">
        <name>Mg(2+)</name>
        <dbReference type="ChEBI" id="CHEBI:18420"/>
    </cofactor>
</comment>
<dbReference type="PANTHER" id="PTHR45138">
    <property type="entry name" value="REGULATORY COMPONENTS OF SENSORY TRANSDUCTION SYSTEM"/>
    <property type="match status" value="1"/>
</dbReference>
<dbReference type="GO" id="GO:0043709">
    <property type="term" value="P:cell adhesion involved in single-species biofilm formation"/>
    <property type="evidence" value="ECO:0007669"/>
    <property type="project" value="TreeGrafter"/>
</dbReference>